<sequence length="367" mass="41374">MYQISQLMSTPVASKYSSQSEKEYAVEPSPPCILPSSVCDFLNGDSPFEGHSGDPLTDSPFTCRRSPRLLTNGYYVWTEDSFLCDEDGNITLSPSQTRVLYKENLVRIFRKKRRIRRSFSSLFNLSASESWLHGSIFDDVDSSPSEDVWLEGVRRLKTNHCKENGGDFDCSLTDDWESQKLNAESVKASFSGPVASQRPRENSYDLSPQSQWTASERFQEEALDHPKTSLLREVSFQAILLAACLIISACARWFLGGIIASVFSCSLVIIIAYVVKSSFFSLANYFKATTGTCQDLKTRTIDFISVSDALKRVGTVLHKYSLNVFAASFLKVLPLEPRALSLYIKDFATLFLTYKHIQKPISQRHDY</sequence>
<dbReference type="Proteomes" id="UP000429181">
    <property type="component" value="Chromosome 14"/>
</dbReference>
<protein>
    <submittedName>
        <fullName evidence="3">Transmembrane protein 71</fullName>
    </submittedName>
</protein>
<dbReference type="Ensembl" id="ENSBIXT00005056184.1">
    <property type="protein sequence ID" value="ENSBIXP00005046435.1"/>
    <property type="gene ID" value="ENSBIXG00005031248.1"/>
</dbReference>
<evidence type="ECO:0000256" key="1">
    <source>
        <dbReference type="SAM" id="MobiDB-lite"/>
    </source>
</evidence>
<evidence type="ECO:0000256" key="2">
    <source>
        <dbReference type="SAM" id="Phobius"/>
    </source>
</evidence>
<dbReference type="PANTHER" id="PTHR35255">
    <property type="entry name" value="TRANSMEMBRANE PROTEIN 71"/>
    <property type="match status" value="1"/>
</dbReference>
<feature type="transmembrane region" description="Helical" evidence="2">
    <location>
        <begin position="253"/>
        <end position="275"/>
    </location>
</feature>
<accession>A0A4W2IQ68</accession>
<dbReference type="GeneTree" id="ENSGT00390000011144"/>
<dbReference type="PANTHER" id="PTHR35255:SF1">
    <property type="entry name" value="TRANSMEMBRANE PROTEIN 71"/>
    <property type="match status" value="1"/>
</dbReference>
<keyword evidence="2" id="KW-1133">Transmembrane helix</keyword>
<dbReference type="AlphaFoldDB" id="A0A4W2IQ68"/>
<reference evidence="3" key="2">
    <citation type="submission" date="2025-08" db="UniProtKB">
        <authorList>
            <consortium name="Ensembl"/>
        </authorList>
    </citation>
    <scope>IDENTIFICATION</scope>
</reference>
<proteinExistence type="predicted"/>
<keyword evidence="2" id="KW-0812">Transmembrane</keyword>
<evidence type="ECO:0000313" key="4">
    <source>
        <dbReference type="Proteomes" id="UP000429181"/>
    </source>
</evidence>
<dbReference type="Pfam" id="PF15121">
    <property type="entry name" value="TMEM71"/>
    <property type="match status" value="1"/>
</dbReference>
<reference evidence="3 4" key="1">
    <citation type="submission" date="2018-11" db="EMBL/GenBank/DDBJ databases">
        <title>Haplotype-resolved cattle genomes.</title>
        <authorList>
            <person name="Low W.Y."/>
            <person name="Tearle R."/>
            <person name="Bickhart D.M."/>
            <person name="Rosen B.D."/>
            <person name="Koren S."/>
            <person name="Rhie A."/>
            <person name="Hiendleder S."/>
            <person name="Phillippy A.M."/>
            <person name="Smith T.P.L."/>
            <person name="Williams J.L."/>
        </authorList>
    </citation>
    <scope>NUCLEOTIDE SEQUENCE [LARGE SCALE GENOMIC DNA]</scope>
</reference>
<name>A0A4W2IQ68_BOBOX</name>
<gene>
    <name evidence="3" type="primary">TMEM71</name>
</gene>
<keyword evidence="2" id="KW-0472">Membrane</keyword>
<organism evidence="3 4">
    <name type="scientific">Bos indicus x Bos taurus</name>
    <name type="common">Hybrid cattle</name>
    <dbReference type="NCBI Taxonomy" id="30522"/>
    <lineage>
        <taxon>Eukaryota</taxon>
        <taxon>Metazoa</taxon>
        <taxon>Chordata</taxon>
        <taxon>Craniata</taxon>
        <taxon>Vertebrata</taxon>
        <taxon>Euteleostomi</taxon>
        <taxon>Mammalia</taxon>
        <taxon>Eutheria</taxon>
        <taxon>Laurasiatheria</taxon>
        <taxon>Artiodactyla</taxon>
        <taxon>Ruminantia</taxon>
        <taxon>Pecora</taxon>
        <taxon>Bovidae</taxon>
        <taxon>Bovinae</taxon>
        <taxon>Bos</taxon>
    </lineage>
</organism>
<evidence type="ECO:0000313" key="3">
    <source>
        <dbReference type="Ensembl" id="ENSBIXP00005046435.1"/>
    </source>
</evidence>
<dbReference type="GO" id="GO:0005739">
    <property type="term" value="C:mitochondrion"/>
    <property type="evidence" value="ECO:0007669"/>
    <property type="project" value="Ensembl"/>
</dbReference>
<dbReference type="InterPro" id="IPR027975">
    <property type="entry name" value="TMEM71"/>
</dbReference>
<feature type="region of interest" description="Disordered" evidence="1">
    <location>
        <begin position="188"/>
        <end position="208"/>
    </location>
</feature>